<accession>A0A6A7Z4W1</accession>
<sequence length="407" mass="47019">MNPLSKEANAKCAIFTVCNIAYLPKALVLASSLKKFGAPKLIIYLFDKLTVEVDSAQYESVADIRWIEDVGLKDFETYAFKYDITEFSTSLKPWLTLKLLEHNEKVVFLDPDICMFSSIDPILEVLDKQDIVLTPHYITPNESSDVGMMRFGSYNLGFYAIRKTNESVRFLQWWSERCLNLCYFETQFGLSTDQKWISIAPCFFPSLYTSFDLGWNVAFWNLHERKISKKNDNFIINDKFPLIFFHFSSFDESKPELLSKRPFADQQLLRQDFIPLVNIYKEALDDFKTQVPSVPYTYDVMSNGDYISPTLRRAYASVMNDFIDGHDPFDSAGPVAAFAKKNFLLRKSSSYKSSGFSDLESNRSKLKVINSLMKLALLLVGPNRFMNLSRLLVFLSSFRLNRDLWKL</sequence>
<evidence type="ECO:0000313" key="2">
    <source>
        <dbReference type="EMBL" id="MQT25075.1"/>
    </source>
</evidence>
<organism evidence="3">
    <name type="scientific">Pseudomonas helleri</name>
    <dbReference type="NCBI Taxonomy" id="1608996"/>
    <lineage>
        <taxon>Bacteria</taxon>
        <taxon>Pseudomonadati</taxon>
        <taxon>Pseudomonadota</taxon>
        <taxon>Gammaproteobacteria</taxon>
        <taxon>Pseudomonadales</taxon>
        <taxon>Pseudomonadaceae</taxon>
        <taxon>Pseudomonas</taxon>
    </lineage>
</organism>
<dbReference type="EMBL" id="WIWP01000004">
    <property type="protein sequence ID" value="MQT25075.1"/>
    <property type="molecule type" value="Genomic_DNA"/>
</dbReference>
<evidence type="ECO:0000259" key="1">
    <source>
        <dbReference type="Pfam" id="PF03407"/>
    </source>
</evidence>
<evidence type="ECO:0000313" key="3">
    <source>
        <dbReference type="EMBL" id="MQT82716.1"/>
    </source>
</evidence>
<dbReference type="Proteomes" id="UP000443000">
    <property type="component" value="Unassembled WGS sequence"/>
</dbReference>
<dbReference type="RefSeq" id="WP_153377342.1">
    <property type="nucleotide sequence ID" value="NZ_JBITTT010000023.1"/>
</dbReference>
<dbReference type="OrthoDB" id="9801954at2"/>
<dbReference type="Proteomes" id="UP000437970">
    <property type="component" value="Unassembled WGS sequence"/>
</dbReference>
<dbReference type="EMBL" id="WIVW01000001">
    <property type="protein sequence ID" value="MQU25396.1"/>
    <property type="molecule type" value="Genomic_DNA"/>
</dbReference>
<dbReference type="InterPro" id="IPR029044">
    <property type="entry name" value="Nucleotide-diphossugar_trans"/>
</dbReference>
<gene>
    <name evidence="4" type="ORF">GHN41_04955</name>
    <name evidence="3" type="ORF">GHN86_22015</name>
    <name evidence="2" type="ORF">GHN94_04380</name>
    <name evidence="5" type="ORF">GHO29_02770</name>
</gene>
<reference evidence="6 7" key="1">
    <citation type="submission" date="2019-10" db="EMBL/GenBank/DDBJ databases">
        <title>Evaluation of single-gene subtyping targets for Pseudomonas.</title>
        <authorList>
            <person name="Reichler S.J."/>
            <person name="Orsi R.H."/>
            <person name="Wiedmann M."/>
            <person name="Martin N.H."/>
            <person name="Murphy S.I."/>
        </authorList>
    </citation>
    <scope>NUCLEOTIDE SEQUENCE</scope>
    <source>
        <strain evidence="2 8">FSL R10-0802</strain>
        <strain evidence="4 7">FSL R10-1594</strain>
        <strain evidence="5 6">FSL R10-1984</strain>
        <strain evidence="3">FSL R10-2339</strain>
    </source>
</reference>
<evidence type="ECO:0000313" key="8">
    <source>
        <dbReference type="Proteomes" id="UP000713985"/>
    </source>
</evidence>
<proteinExistence type="predicted"/>
<name>A0A6A7Z4W1_9PSED</name>
<comment type="caution">
    <text evidence="3">The sequence shown here is derived from an EMBL/GenBank/DDBJ whole genome shotgun (WGS) entry which is preliminary data.</text>
</comment>
<dbReference type="InterPro" id="IPR005069">
    <property type="entry name" value="Nucl-diP-sugar_transferase"/>
</dbReference>
<dbReference type="EMBL" id="WIWC01000060">
    <property type="protein sequence ID" value="MQT82716.1"/>
    <property type="molecule type" value="Genomic_DNA"/>
</dbReference>
<dbReference type="EMBL" id="WIVT01000004">
    <property type="protein sequence ID" value="MQU15798.1"/>
    <property type="molecule type" value="Genomic_DNA"/>
</dbReference>
<keyword evidence="8" id="KW-1185">Reference proteome</keyword>
<dbReference type="SUPFAM" id="SSF53448">
    <property type="entry name" value="Nucleotide-diphospho-sugar transferases"/>
    <property type="match status" value="1"/>
</dbReference>
<feature type="domain" description="Nucleotide-diphospho-sugar transferase" evidence="1">
    <location>
        <begin position="78"/>
        <end position="177"/>
    </location>
</feature>
<dbReference type="Gene3D" id="3.90.550.10">
    <property type="entry name" value="Spore Coat Polysaccharide Biosynthesis Protein SpsA, Chain A"/>
    <property type="match status" value="1"/>
</dbReference>
<dbReference type="Pfam" id="PF03407">
    <property type="entry name" value="Nucleotid_trans"/>
    <property type="match status" value="1"/>
</dbReference>
<evidence type="ECO:0000313" key="6">
    <source>
        <dbReference type="Proteomes" id="UP000437970"/>
    </source>
</evidence>
<evidence type="ECO:0000313" key="5">
    <source>
        <dbReference type="EMBL" id="MQU25396.1"/>
    </source>
</evidence>
<evidence type="ECO:0000313" key="4">
    <source>
        <dbReference type="EMBL" id="MQU15798.1"/>
    </source>
</evidence>
<dbReference type="AlphaFoldDB" id="A0A6A7Z4W1"/>
<protein>
    <recommendedName>
        <fullName evidence="1">Nucleotide-diphospho-sugar transferase domain-containing protein</fullName>
    </recommendedName>
</protein>
<evidence type="ECO:0000313" key="7">
    <source>
        <dbReference type="Proteomes" id="UP000443000"/>
    </source>
</evidence>
<dbReference type="Proteomes" id="UP000713985">
    <property type="component" value="Unassembled WGS sequence"/>
</dbReference>